<reference evidence="1 2" key="1">
    <citation type="submission" date="2019-12" db="EMBL/GenBank/DDBJ databases">
        <title>Genome sequencing and assembly of endphytes of Porphyra tenera.</title>
        <authorList>
            <person name="Park J.M."/>
            <person name="Shin R."/>
            <person name="Jo S.H."/>
        </authorList>
    </citation>
    <scope>NUCLEOTIDE SEQUENCE [LARGE SCALE GENOMIC DNA]</scope>
    <source>
        <strain evidence="1 2">GPM4</strain>
    </source>
</reference>
<evidence type="ECO:0000313" key="2">
    <source>
        <dbReference type="Proteomes" id="UP000464524"/>
    </source>
</evidence>
<dbReference type="Proteomes" id="UP000464524">
    <property type="component" value="Chromosome"/>
</dbReference>
<organism evidence="1 2">
    <name type="scientific">Paraglaciecola mesophila</name>
    <dbReference type="NCBI Taxonomy" id="197222"/>
    <lineage>
        <taxon>Bacteria</taxon>
        <taxon>Pseudomonadati</taxon>
        <taxon>Pseudomonadota</taxon>
        <taxon>Gammaproteobacteria</taxon>
        <taxon>Alteromonadales</taxon>
        <taxon>Alteromonadaceae</taxon>
        <taxon>Paraglaciecola</taxon>
    </lineage>
</organism>
<keyword evidence="2" id="KW-1185">Reference proteome</keyword>
<dbReference type="AlphaFoldDB" id="A0A857JQ37"/>
<evidence type="ECO:0000313" key="1">
    <source>
        <dbReference type="EMBL" id="QHJ13508.1"/>
    </source>
</evidence>
<dbReference type="OrthoDB" id="277390at2"/>
<dbReference type="KEGG" id="pmes:FX988_03769"/>
<dbReference type="EMBL" id="CP047656">
    <property type="protein sequence ID" value="QHJ13508.1"/>
    <property type="molecule type" value="Genomic_DNA"/>
</dbReference>
<name>A0A857JQ37_9ALTE</name>
<proteinExistence type="predicted"/>
<evidence type="ECO:0008006" key="3">
    <source>
        <dbReference type="Google" id="ProtNLM"/>
    </source>
</evidence>
<sequence>MNIPAPHSDVIQAVRTWLNDIIIGHNFCPFAKREFERNTIAYTVSDVHSLNDATEQFLSELQKLEQDAQIETSLIIFSCAFTNFDDYLDLVDMSQVLIDKSGYGGQFQLASFHPDYYFEGEPLEDLSHFTNRAPYPILHILREKSVERVLKTYPNPENIPQRNIDKARQLGPAYWKDVMQQLRMTHSKA</sequence>
<gene>
    <name evidence="1" type="ORF">FX988_03769</name>
</gene>
<dbReference type="RefSeq" id="WP_160181594.1">
    <property type="nucleotide sequence ID" value="NZ_CP047656.1"/>
</dbReference>
<dbReference type="Pfam" id="PF07209">
    <property type="entry name" value="DUF1415"/>
    <property type="match status" value="1"/>
</dbReference>
<protein>
    <recommendedName>
        <fullName evidence="3">DUF1415 domain-containing protein</fullName>
    </recommendedName>
</protein>
<accession>A0A857JQ37</accession>
<dbReference type="InterPro" id="IPR009858">
    <property type="entry name" value="DUF1415"/>
</dbReference>